<protein>
    <submittedName>
        <fullName evidence="2">Uncharacterized protein</fullName>
    </submittedName>
</protein>
<dbReference type="OrthoDB" id="6469859at2759"/>
<sequence length="193" mass="21056">MRNLATGNINEEVLKSIREHWILPSASDDKLNGLLLIADKVNEVSQLNTIANSIASDPLPQQSLKNEIADLRAQLLEYLVQDPDNLTGMEVAEGISHIRPDCNETVPASLFSGCISRFGAPKKSLNRNMAGDQTPSGKLSSADTQKTKVKAKARAHPHMRSHLLRIVEGVHLGLDSPITEGGDGGCQLYWRIE</sequence>
<keyword evidence="3" id="KW-1185">Reference proteome</keyword>
<feature type="region of interest" description="Disordered" evidence="1">
    <location>
        <begin position="124"/>
        <end position="147"/>
    </location>
</feature>
<evidence type="ECO:0000313" key="2">
    <source>
        <dbReference type="EMBL" id="GFS86797.1"/>
    </source>
</evidence>
<feature type="compositionally biased region" description="Polar residues" evidence="1">
    <location>
        <begin position="131"/>
        <end position="144"/>
    </location>
</feature>
<gene>
    <name evidence="2" type="ORF">NPIL_140761</name>
</gene>
<dbReference type="AlphaFoldDB" id="A0A8X6N0D2"/>
<organism evidence="2 3">
    <name type="scientific">Nephila pilipes</name>
    <name type="common">Giant wood spider</name>
    <name type="synonym">Nephila maculata</name>
    <dbReference type="NCBI Taxonomy" id="299642"/>
    <lineage>
        <taxon>Eukaryota</taxon>
        <taxon>Metazoa</taxon>
        <taxon>Ecdysozoa</taxon>
        <taxon>Arthropoda</taxon>
        <taxon>Chelicerata</taxon>
        <taxon>Arachnida</taxon>
        <taxon>Araneae</taxon>
        <taxon>Araneomorphae</taxon>
        <taxon>Entelegynae</taxon>
        <taxon>Araneoidea</taxon>
        <taxon>Nephilidae</taxon>
        <taxon>Nephila</taxon>
    </lineage>
</organism>
<name>A0A8X6N0D2_NEPPI</name>
<reference evidence="2" key="1">
    <citation type="submission" date="2020-08" db="EMBL/GenBank/DDBJ databases">
        <title>Multicomponent nature underlies the extraordinary mechanical properties of spider dragline silk.</title>
        <authorList>
            <person name="Kono N."/>
            <person name="Nakamura H."/>
            <person name="Mori M."/>
            <person name="Yoshida Y."/>
            <person name="Ohtoshi R."/>
            <person name="Malay A.D."/>
            <person name="Moran D.A.P."/>
            <person name="Tomita M."/>
            <person name="Numata K."/>
            <person name="Arakawa K."/>
        </authorList>
    </citation>
    <scope>NUCLEOTIDE SEQUENCE</scope>
</reference>
<dbReference type="EMBL" id="BMAW01098819">
    <property type="protein sequence ID" value="GFS86797.1"/>
    <property type="molecule type" value="Genomic_DNA"/>
</dbReference>
<proteinExistence type="predicted"/>
<accession>A0A8X6N0D2</accession>
<comment type="caution">
    <text evidence="2">The sequence shown here is derived from an EMBL/GenBank/DDBJ whole genome shotgun (WGS) entry which is preliminary data.</text>
</comment>
<evidence type="ECO:0000256" key="1">
    <source>
        <dbReference type="SAM" id="MobiDB-lite"/>
    </source>
</evidence>
<dbReference type="Proteomes" id="UP000887013">
    <property type="component" value="Unassembled WGS sequence"/>
</dbReference>
<evidence type="ECO:0000313" key="3">
    <source>
        <dbReference type="Proteomes" id="UP000887013"/>
    </source>
</evidence>